<gene>
    <name evidence="1" type="ORF">SPELUC_LOCUS13899</name>
</gene>
<keyword evidence="2" id="KW-1185">Reference proteome</keyword>
<evidence type="ECO:0000313" key="1">
    <source>
        <dbReference type="EMBL" id="CAG8742253.1"/>
    </source>
</evidence>
<proteinExistence type="predicted"/>
<dbReference type="EMBL" id="CAJVPW010038459">
    <property type="protein sequence ID" value="CAG8742253.1"/>
    <property type="molecule type" value="Genomic_DNA"/>
</dbReference>
<name>A0ACA9Q9V9_9GLOM</name>
<organism evidence="1 2">
    <name type="scientific">Cetraspora pellucida</name>
    <dbReference type="NCBI Taxonomy" id="1433469"/>
    <lineage>
        <taxon>Eukaryota</taxon>
        <taxon>Fungi</taxon>
        <taxon>Fungi incertae sedis</taxon>
        <taxon>Mucoromycota</taxon>
        <taxon>Glomeromycotina</taxon>
        <taxon>Glomeromycetes</taxon>
        <taxon>Diversisporales</taxon>
        <taxon>Gigasporaceae</taxon>
        <taxon>Cetraspora</taxon>
    </lineage>
</organism>
<sequence>MGLSKQGIDALATLGITASYRVIAAKRCKLLKARNSDLEIYFQNQLKYAHFLNIDNYHDIHEKQMPNVTLLYSINHMATICVNLSKYCAPISYYSSTGFNIHNPEFIDANIIISKLHTGYMQAFNIAECKEERAMKDVKLVDLIPLNLHSMNDYLKAINTYTQLQPIRQYLNSFIDKALFIDHNRYKNGFRDAFVKSTHYPYTQHQLKQLGE</sequence>
<reference evidence="1" key="1">
    <citation type="submission" date="2021-06" db="EMBL/GenBank/DDBJ databases">
        <authorList>
            <person name="Kallberg Y."/>
            <person name="Tangrot J."/>
            <person name="Rosling A."/>
        </authorList>
    </citation>
    <scope>NUCLEOTIDE SEQUENCE</scope>
    <source>
        <strain evidence="1">28 12/20/2015</strain>
    </source>
</reference>
<accession>A0ACA9Q9V9</accession>
<comment type="caution">
    <text evidence="1">The sequence shown here is derived from an EMBL/GenBank/DDBJ whole genome shotgun (WGS) entry which is preliminary data.</text>
</comment>
<evidence type="ECO:0000313" key="2">
    <source>
        <dbReference type="Proteomes" id="UP000789366"/>
    </source>
</evidence>
<feature type="non-terminal residue" evidence="1">
    <location>
        <position position="212"/>
    </location>
</feature>
<dbReference type="Proteomes" id="UP000789366">
    <property type="component" value="Unassembled WGS sequence"/>
</dbReference>
<protein>
    <submittedName>
        <fullName evidence="1">15431_t:CDS:1</fullName>
    </submittedName>
</protein>